<feature type="region of interest" description="Disordered" evidence="1">
    <location>
        <begin position="255"/>
        <end position="353"/>
    </location>
</feature>
<feature type="compositionally biased region" description="Low complexity" evidence="1">
    <location>
        <begin position="146"/>
        <end position="187"/>
    </location>
</feature>
<feature type="compositionally biased region" description="Pro residues" evidence="1">
    <location>
        <begin position="575"/>
        <end position="586"/>
    </location>
</feature>
<dbReference type="OrthoDB" id="278430at2759"/>
<feature type="compositionally biased region" description="Polar residues" evidence="1">
    <location>
        <begin position="450"/>
        <end position="462"/>
    </location>
</feature>
<comment type="caution">
    <text evidence="3">The sequence shown here is derived from an EMBL/GenBank/DDBJ whole genome shotgun (WGS) entry which is preliminary data.</text>
</comment>
<dbReference type="Proteomes" id="UP000324748">
    <property type="component" value="Unassembled WGS sequence"/>
</dbReference>
<proteinExistence type="predicted"/>
<feature type="region of interest" description="Disordered" evidence="1">
    <location>
        <begin position="128"/>
        <end position="189"/>
    </location>
</feature>
<feature type="compositionally biased region" description="Low complexity" evidence="1">
    <location>
        <begin position="288"/>
        <end position="308"/>
    </location>
</feature>
<feature type="domain" description="SUZ" evidence="2">
    <location>
        <begin position="169"/>
        <end position="255"/>
    </location>
</feature>
<evidence type="ECO:0000256" key="1">
    <source>
        <dbReference type="SAM" id="MobiDB-lite"/>
    </source>
</evidence>
<gene>
    <name evidence="3" type="ORF">PGT21_016397</name>
    <name evidence="4" type="ORF">PGTUg99_022712</name>
</gene>
<accession>A0A5B0LVZ8</accession>
<dbReference type="Proteomes" id="UP000325313">
    <property type="component" value="Unassembled WGS sequence"/>
</dbReference>
<evidence type="ECO:0000313" key="3">
    <source>
        <dbReference type="EMBL" id="KAA1067764.1"/>
    </source>
</evidence>
<feature type="region of interest" description="Disordered" evidence="1">
    <location>
        <begin position="418"/>
        <end position="751"/>
    </location>
</feature>
<dbReference type="EMBL" id="VSWC01000184">
    <property type="protein sequence ID" value="KAA1067764.1"/>
    <property type="molecule type" value="Genomic_DNA"/>
</dbReference>
<feature type="compositionally biased region" description="Low complexity" evidence="1">
    <location>
        <begin position="860"/>
        <end position="895"/>
    </location>
</feature>
<sequence length="944" mass="100712">MEDSPPSTSSTSTTDQQQQQQQQQPLNKNNNTLDPTLIEAINNGTIRDKQILLAAEAEMARFLSTDLQRQPLSSSLSNSLNSYQRMLVHRLGDSFGIKRTLESGQMYLERTATSASPTVRLETLIARQNPTTPSNSDLSLAPPNNPSVISSSNPTTPISDPTLTTSPTSSPSPSLPNPNQSNSSNLPAPTKTFKIMSRTLSQSSRQTNRNLMPSTASSGSSNDCSLSESKRNEMSYEERQAAYLEARNRIFAANSASSHSVENSTGESTAGSTSSSSGGAGPEEDRLSVATSTSKKSKSPSDLLSPVDQPTTPESKLPSCATQKKQKTESSRSTNPKLAVKLRPSATSFDPTAKAHGYEEVTIIELDDHSITVPCQDPHLIYHQQNSSYSNGFAPRDSRLLTPLLGPAGHNNGFTKPGPYPINPRHSGPSSSSNQPVAHIGPFYNHHPTAGTTNSGHKTTMPTMIGTVPLAPITSHHHPHPGVTNPHNRPPFLPDNARPAHELGYTVDPPSFLPFLPHPPPHPQSTGPSNGFLPAPFNRPPPPHHHHHQQQQHQAFDPSRLTHPPSDPNLSGWSPAPPIHLPPPPHQLLHHSLDTNNIIHHHHHQNGNHHPRTRNHHHQNNNNSINPGFAHLPRHPTPDPSPSSSEAPSNRPIDSTPSATGPGTPAHDQLIGSFNHFHLPPSHLSFPSSSSPSSLPSANSNRSITIGSGGSGGSGSVGTGSVGTGSVGAARAKELSGSGQVHQQTRNQNQLHQNPKNQSLLHQHQNPHQIHNQKNLQKNQITQIHRTQRAVVGLHPLPLKPASAPFGLPHAHNPHSHITPQQPDSRPHPHQEPVPDPGTTQAALDPLSSQKIHALITPALDPSTLSSSPSASGADTDPSLDLGPSSSSSKNLGPLNRPPDGIPIGPHASPQKGLQSPIIVDSSSELTSSLITTTTTTTTSSSSS</sequence>
<dbReference type="PANTHER" id="PTHR15672:SF8">
    <property type="entry name" value="PROTEIN ENCORE"/>
    <property type="match status" value="1"/>
</dbReference>
<feature type="compositionally biased region" description="Polar residues" evidence="1">
    <location>
        <begin position="201"/>
        <end position="227"/>
    </location>
</feature>
<dbReference type="InterPro" id="IPR051937">
    <property type="entry name" value="R3H_domain_containing"/>
</dbReference>
<dbReference type="Gene3D" id="3.30.1370.50">
    <property type="entry name" value="R3H-like domain"/>
    <property type="match status" value="1"/>
</dbReference>
<evidence type="ECO:0000313" key="4">
    <source>
        <dbReference type="EMBL" id="KAA1093492.1"/>
    </source>
</evidence>
<evidence type="ECO:0000259" key="2">
    <source>
        <dbReference type="PROSITE" id="PS51673"/>
    </source>
</evidence>
<dbReference type="PROSITE" id="PS51673">
    <property type="entry name" value="SUZ"/>
    <property type="match status" value="1"/>
</dbReference>
<organism evidence="3 5">
    <name type="scientific">Puccinia graminis f. sp. tritici</name>
    <dbReference type="NCBI Taxonomy" id="56615"/>
    <lineage>
        <taxon>Eukaryota</taxon>
        <taxon>Fungi</taxon>
        <taxon>Dikarya</taxon>
        <taxon>Basidiomycota</taxon>
        <taxon>Pucciniomycotina</taxon>
        <taxon>Pucciniomycetes</taxon>
        <taxon>Pucciniales</taxon>
        <taxon>Pucciniaceae</taxon>
        <taxon>Puccinia</taxon>
    </lineage>
</organism>
<dbReference type="Pfam" id="PF12752">
    <property type="entry name" value="SUZ"/>
    <property type="match status" value="1"/>
</dbReference>
<keyword evidence="5" id="KW-1185">Reference proteome</keyword>
<dbReference type="AlphaFoldDB" id="A0A5B0LVZ8"/>
<feature type="region of interest" description="Disordered" evidence="1">
    <location>
        <begin position="201"/>
        <end position="233"/>
    </location>
</feature>
<protein>
    <recommendedName>
        <fullName evidence="2">SUZ domain-containing protein</fullName>
    </recommendedName>
</protein>
<feature type="region of interest" description="Disordered" evidence="1">
    <location>
        <begin position="860"/>
        <end position="944"/>
    </location>
</feature>
<dbReference type="InterPro" id="IPR024771">
    <property type="entry name" value="SUZ"/>
</dbReference>
<dbReference type="SUPFAM" id="SSF82708">
    <property type="entry name" value="R3H domain"/>
    <property type="match status" value="1"/>
</dbReference>
<feature type="compositionally biased region" description="Polar residues" evidence="1">
    <location>
        <begin position="128"/>
        <end position="138"/>
    </location>
</feature>
<feature type="compositionally biased region" description="Low complexity" evidence="1">
    <location>
        <begin position="264"/>
        <end position="277"/>
    </location>
</feature>
<dbReference type="InterPro" id="IPR036867">
    <property type="entry name" value="R3H_dom_sf"/>
</dbReference>
<evidence type="ECO:0000313" key="6">
    <source>
        <dbReference type="Proteomes" id="UP000325313"/>
    </source>
</evidence>
<feature type="compositionally biased region" description="Low complexity" evidence="1">
    <location>
        <begin position="642"/>
        <end position="652"/>
    </location>
</feature>
<name>A0A5B0LVZ8_PUCGR</name>
<dbReference type="EMBL" id="VDEP01000374">
    <property type="protein sequence ID" value="KAA1093492.1"/>
    <property type="molecule type" value="Genomic_DNA"/>
</dbReference>
<evidence type="ECO:0000313" key="5">
    <source>
        <dbReference type="Proteomes" id="UP000324748"/>
    </source>
</evidence>
<feature type="compositionally biased region" description="Low complexity" evidence="1">
    <location>
        <begin position="676"/>
        <end position="697"/>
    </location>
</feature>
<feature type="region of interest" description="Disordered" evidence="1">
    <location>
        <begin position="1"/>
        <end position="34"/>
    </location>
</feature>
<dbReference type="GO" id="GO:0003676">
    <property type="term" value="F:nucleic acid binding"/>
    <property type="evidence" value="ECO:0007669"/>
    <property type="project" value="InterPro"/>
</dbReference>
<reference evidence="5 6" key="1">
    <citation type="submission" date="2019-05" db="EMBL/GenBank/DDBJ databases">
        <title>Emergence of the Ug99 lineage of the wheat stem rust pathogen through somatic hybridization.</title>
        <authorList>
            <person name="Li F."/>
            <person name="Upadhyaya N.M."/>
            <person name="Sperschneider J."/>
            <person name="Matny O."/>
            <person name="Nguyen-Phuc H."/>
            <person name="Mago R."/>
            <person name="Raley C."/>
            <person name="Miller M.E."/>
            <person name="Silverstein K.A.T."/>
            <person name="Henningsen E."/>
            <person name="Hirsch C.D."/>
            <person name="Visser B."/>
            <person name="Pretorius Z.A."/>
            <person name="Steffenson B.J."/>
            <person name="Schwessinger B."/>
            <person name="Dodds P.N."/>
            <person name="Figueroa M."/>
        </authorList>
    </citation>
    <scope>NUCLEOTIDE SEQUENCE [LARGE SCALE GENOMIC DNA]</scope>
    <source>
        <strain evidence="3">21-0</strain>
        <strain evidence="4 6">Ug99</strain>
    </source>
</reference>
<feature type="region of interest" description="Disordered" evidence="1">
    <location>
        <begin position="802"/>
        <end position="843"/>
    </location>
</feature>
<feature type="compositionally biased region" description="Polar residues" evidence="1">
    <location>
        <begin position="737"/>
        <end position="751"/>
    </location>
</feature>
<feature type="compositionally biased region" description="Gly residues" evidence="1">
    <location>
        <begin position="707"/>
        <end position="726"/>
    </location>
</feature>
<feature type="compositionally biased region" description="Low complexity" evidence="1">
    <location>
        <begin position="1"/>
        <end position="25"/>
    </location>
</feature>
<feature type="compositionally biased region" description="Basic residues" evidence="1">
    <location>
        <begin position="599"/>
        <end position="619"/>
    </location>
</feature>
<feature type="compositionally biased region" description="Low complexity" evidence="1">
    <location>
        <begin position="922"/>
        <end position="944"/>
    </location>
</feature>
<dbReference type="PANTHER" id="PTHR15672">
    <property type="entry name" value="CAMP-REGULATED PHOSPHOPROTEIN 21 RELATED R3H DOMAIN CONTAINING PROTEIN"/>
    <property type="match status" value="1"/>
</dbReference>